<dbReference type="EMBL" id="JASZ02000033">
    <property type="protein sequence ID" value="OWK97274.1"/>
    <property type="molecule type" value="Genomic_DNA"/>
</dbReference>
<gene>
    <name evidence="1" type="ORF">AP75_12170</name>
</gene>
<sequence>MEKLYRFAVLIFSVFMLSSCNDRFEGDEITNIEQLKIDSVTIPQDTMDVYSTQTIKTYSNYSANCEGFYGYDYLHTNQFEREVTSYKFKTSATCGEVLTKASQINFRPQQTGTFTFKFWNGTNASGENIWIEKSVVVE</sequence>
<keyword evidence="2" id="KW-1185">Reference proteome</keyword>
<protein>
    <recommendedName>
        <fullName evidence="3">Lipoprotein</fullName>
    </recommendedName>
</protein>
<evidence type="ECO:0008006" key="3">
    <source>
        <dbReference type="Google" id="ProtNLM"/>
    </source>
</evidence>
<dbReference type="RefSeq" id="WP_031503064.1">
    <property type="nucleotide sequence ID" value="NZ_JASZ02000033.1"/>
</dbReference>
<name>A0A246B819_9FLAO</name>
<dbReference type="AlphaFoldDB" id="A0A246B819"/>
<proteinExistence type="predicted"/>
<organism evidence="1 2">
    <name type="scientific">Kaistella haifensis DSM 19056</name>
    <dbReference type="NCBI Taxonomy" id="1450526"/>
    <lineage>
        <taxon>Bacteria</taxon>
        <taxon>Pseudomonadati</taxon>
        <taxon>Bacteroidota</taxon>
        <taxon>Flavobacteriia</taxon>
        <taxon>Flavobacteriales</taxon>
        <taxon>Weeksellaceae</taxon>
        <taxon>Chryseobacterium group</taxon>
        <taxon>Kaistella</taxon>
    </lineage>
</organism>
<dbReference type="Proteomes" id="UP000197587">
    <property type="component" value="Unassembled WGS sequence"/>
</dbReference>
<evidence type="ECO:0000313" key="2">
    <source>
        <dbReference type="Proteomes" id="UP000197587"/>
    </source>
</evidence>
<comment type="caution">
    <text evidence="1">The sequence shown here is derived from an EMBL/GenBank/DDBJ whole genome shotgun (WGS) entry which is preliminary data.</text>
</comment>
<dbReference type="PROSITE" id="PS51257">
    <property type="entry name" value="PROKAR_LIPOPROTEIN"/>
    <property type="match status" value="1"/>
</dbReference>
<reference evidence="1 2" key="1">
    <citation type="submission" date="2014-01" db="EMBL/GenBank/DDBJ databases">
        <authorList>
            <consortium name="Genome Consortium for Active Teaching"/>
            <person name="Sontag T.C."/>
            <person name="Newman J.D."/>
        </authorList>
    </citation>
    <scope>NUCLEOTIDE SEQUENCE [LARGE SCALE GENOMIC DNA]</scope>
    <source>
        <strain evidence="1 2">DSM 19056</strain>
    </source>
</reference>
<evidence type="ECO:0000313" key="1">
    <source>
        <dbReference type="EMBL" id="OWK97274.1"/>
    </source>
</evidence>
<reference evidence="1 2" key="2">
    <citation type="submission" date="2017-05" db="EMBL/GenBank/DDBJ databases">
        <title>Genome of Chryseobacterium haifense.</title>
        <authorList>
            <person name="Newman J.D."/>
        </authorList>
    </citation>
    <scope>NUCLEOTIDE SEQUENCE [LARGE SCALE GENOMIC DNA]</scope>
    <source>
        <strain evidence="1 2">DSM 19056</strain>
    </source>
</reference>
<accession>A0A246B819</accession>